<evidence type="ECO:0000313" key="3">
    <source>
        <dbReference type="EMBL" id="REH26997.1"/>
    </source>
</evidence>
<dbReference type="Gene3D" id="3.40.47.10">
    <property type="match status" value="1"/>
</dbReference>
<dbReference type="SUPFAM" id="SSF53901">
    <property type="entry name" value="Thiolase-like"/>
    <property type="match status" value="1"/>
</dbReference>
<evidence type="ECO:0000259" key="2">
    <source>
        <dbReference type="Pfam" id="PF00109"/>
    </source>
</evidence>
<accession>A0A3E0GVM8</accession>
<proteinExistence type="predicted"/>
<dbReference type="PANTHER" id="PTHR11712:SF336">
    <property type="entry name" value="3-OXOACYL-[ACYL-CARRIER-PROTEIN] SYNTHASE, MITOCHONDRIAL"/>
    <property type="match status" value="1"/>
</dbReference>
<dbReference type="InterPro" id="IPR014030">
    <property type="entry name" value="Ketoacyl_synth_N"/>
</dbReference>
<evidence type="ECO:0000313" key="4">
    <source>
        <dbReference type="Proteomes" id="UP000256269"/>
    </source>
</evidence>
<dbReference type="Proteomes" id="UP000256269">
    <property type="component" value="Unassembled WGS sequence"/>
</dbReference>
<feature type="domain" description="Beta-ketoacyl synthase-like N-terminal" evidence="2">
    <location>
        <begin position="5"/>
        <end position="199"/>
    </location>
</feature>
<reference evidence="3 4" key="1">
    <citation type="submission" date="2018-08" db="EMBL/GenBank/DDBJ databases">
        <title>Genomic Encyclopedia of Archaeal and Bacterial Type Strains, Phase II (KMG-II): from individual species to whole genera.</title>
        <authorList>
            <person name="Goeker M."/>
        </authorList>
    </citation>
    <scope>NUCLEOTIDE SEQUENCE [LARGE SCALE GENOMIC DNA]</scope>
    <source>
        <strain evidence="3 4">DSM 45791</strain>
    </source>
</reference>
<dbReference type="PANTHER" id="PTHR11712">
    <property type="entry name" value="POLYKETIDE SYNTHASE-RELATED"/>
    <property type="match status" value="1"/>
</dbReference>
<dbReference type="AlphaFoldDB" id="A0A3E0GVM8"/>
<organism evidence="3 4">
    <name type="scientific">Kutzneria buriramensis</name>
    <dbReference type="NCBI Taxonomy" id="1045776"/>
    <lineage>
        <taxon>Bacteria</taxon>
        <taxon>Bacillati</taxon>
        <taxon>Actinomycetota</taxon>
        <taxon>Actinomycetes</taxon>
        <taxon>Pseudonocardiales</taxon>
        <taxon>Pseudonocardiaceae</taxon>
        <taxon>Kutzneria</taxon>
    </lineage>
</organism>
<dbReference type="InterPro" id="IPR000794">
    <property type="entry name" value="Beta-ketoacyl_synthase"/>
</dbReference>
<keyword evidence="1" id="KW-0808">Transferase</keyword>
<dbReference type="Pfam" id="PF00109">
    <property type="entry name" value="ketoacyl-synt"/>
    <property type="match status" value="1"/>
</dbReference>
<gene>
    <name evidence="3" type="ORF">BCF44_13152</name>
</gene>
<dbReference type="InterPro" id="IPR016039">
    <property type="entry name" value="Thiolase-like"/>
</dbReference>
<comment type="caution">
    <text evidence="3">The sequence shown here is derived from an EMBL/GenBank/DDBJ whole genome shotgun (WGS) entry which is preliminary data.</text>
</comment>
<dbReference type="RefSeq" id="WP_116181828.1">
    <property type="nucleotide sequence ID" value="NZ_CP144375.1"/>
</dbReference>
<dbReference type="GO" id="GO:0004315">
    <property type="term" value="F:3-oxoacyl-[acyl-carrier-protein] synthase activity"/>
    <property type="evidence" value="ECO:0007669"/>
    <property type="project" value="TreeGrafter"/>
</dbReference>
<dbReference type="EMBL" id="QUNO01000031">
    <property type="protein sequence ID" value="REH26997.1"/>
    <property type="molecule type" value="Genomic_DNA"/>
</dbReference>
<evidence type="ECO:0000256" key="1">
    <source>
        <dbReference type="ARBA" id="ARBA00022679"/>
    </source>
</evidence>
<dbReference type="OrthoDB" id="7061549at2"/>
<keyword evidence="4" id="KW-1185">Reference proteome</keyword>
<sequence>MTAAVITTWSAVSPYGIGSAALVDGVRTGRPTAADVDADRWAVPDRLANLLPAFSPTSALGRKGTRAIDRATAIALVAMRELAEGPGVDEETAIVLGTTTGSLQSMMEFTRTSLLASRPTLVDPAVIPNGVMNRAASQCAIWYGLRGPNATIANGRAAGLAALAYAKRLLDDNRATSVVAGAVEEFSDQRCWLEHRRWGEVCDRRAPLGEGGVLFLVERADAVPQGRRPVAEILAMTSRVHNNNDVDGILRTAVLDALAAAGIDPARVWAVARSGFAPDATHRALDDVFDHDVLTRAPDMTALVGDTGASSAGFAVAGVLASATDEPAIAVITAVDPDGLLAVAVLRLGNRHKPT</sequence>
<dbReference type="GO" id="GO:0006633">
    <property type="term" value="P:fatty acid biosynthetic process"/>
    <property type="evidence" value="ECO:0007669"/>
    <property type="project" value="TreeGrafter"/>
</dbReference>
<protein>
    <submittedName>
        <fullName evidence="3">3-oxoacyl-[acyl-carrier-protein] synthase II</fullName>
    </submittedName>
</protein>
<name>A0A3E0GVM8_9PSEU</name>